<comment type="similarity">
    <text evidence="1">Belongs to the UPF0149 family.</text>
</comment>
<evidence type="ECO:0008006" key="4">
    <source>
        <dbReference type="Google" id="ProtNLM"/>
    </source>
</evidence>
<dbReference type="InterPro" id="IPR011978">
    <property type="entry name" value="YgfB-like"/>
</dbReference>
<dbReference type="Proteomes" id="UP000055136">
    <property type="component" value="Chromosome"/>
</dbReference>
<dbReference type="PANTHER" id="PTHR37528">
    <property type="entry name" value="UPF0149 PROTEIN YGFB"/>
    <property type="match status" value="1"/>
</dbReference>
<dbReference type="AlphaFoldDB" id="A0A0S2T9Z9"/>
<evidence type="ECO:0000256" key="1">
    <source>
        <dbReference type="ARBA" id="ARBA00038308"/>
    </source>
</evidence>
<dbReference type="PANTHER" id="PTHR37528:SF1">
    <property type="entry name" value="UPF0149 PROTEIN YGFB"/>
    <property type="match status" value="1"/>
</dbReference>
<dbReference type="KEGG" id="tee:Tel_01780"/>
<keyword evidence="3" id="KW-1185">Reference proteome</keyword>
<reference evidence="2" key="1">
    <citation type="submission" date="2015-10" db="EMBL/GenBank/DDBJ databases">
        <title>Description of Candidatus Tenderia electrophaga gen. nov, sp. nov., an Uncultivated Electroautotroph from a Biocathode Enrichment.</title>
        <authorList>
            <person name="Eddie B.J."/>
            <person name="Malanoski A.P."/>
            <person name="Wang Z."/>
            <person name="Hall R.J."/>
            <person name="Oh S.D."/>
            <person name="Heiner C."/>
            <person name="Lin B."/>
            <person name="Strycharz-Glaven S.M."/>
        </authorList>
    </citation>
    <scope>NUCLEOTIDE SEQUENCE [LARGE SCALE GENOMIC DNA]</scope>
    <source>
        <strain evidence="2">NRL1</strain>
    </source>
</reference>
<dbReference type="GO" id="GO:0005829">
    <property type="term" value="C:cytosol"/>
    <property type="evidence" value="ECO:0007669"/>
    <property type="project" value="TreeGrafter"/>
</dbReference>
<dbReference type="Pfam" id="PF03695">
    <property type="entry name" value="UPF0149"/>
    <property type="match status" value="1"/>
</dbReference>
<name>A0A0S2T9Z9_9GAMM</name>
<gene>
    <name evidence="2" type="ORF">Tel_01780</name>
</gene>
<dbReference type="SUPFAM" id="SSF101327">
    <property type="entry name" value="YgfB-like"/>
    <property type="match status" value="1"/>
</dbReference>
<sequence>MTVVPPAYDEVAALLSAYGDAFGAAECHGMLCAMASCQPGLDGDSWARRMLGGEVEAVLEGEMSGGAEVDSADREALSALYDDTVRQLADPELGFQLLLPDDEVSLQQRTAALASWCQGYLYGLSLGGIKDFQGFSEPVQEFARDLAEIARLSHDEEDDAAAGESAFLEVSEYVRMGVLMLRDELLNEGGEGPESPGAPEDVVLH</sequence>
<dbReference type="STRING" id="1748243.Tel_01780"/>
<accession>A0A0S2T9Z9</accession>
<organism evidence="2 3">
    <name type="scientific">Candidatus Tenderia electrophaga</name>
    <dbReference type="NCBI Taxonomy" id="1748243"/>
    <lineage>
        <taxon>Bacteria</taxon>
        <taxon>Pseudomonadati</taxon>
        <taxon>Pseudomonadota</taxon>
        <taxon>Gammaproteobacteria</taxon>
        <taxon>Candidatus Tenderiales</taxon>
        <taxon>Candidatus Tenderiaceae</taxon>
        <taxon>Candidatus Tenderia</taxon>
    </lineage>
</organism>
<evidence type="ECO:0000313" key="3">
    <source>
        <dbReference type="Proteomes" id="UP000055136"/>
    </source>
</evidence>
<proteinExistence type="inferred from homology"/>
<dbReference type="EMBL" id="CP013099">
    <property type="protein sequence ID" value="ALP51968.1"/>
    <property type="molecule type" value="Genomic_DNA"/>
</dbReference>
<dbReference type="Gene3D" id="1.20.120.740">
    <property type="entry name" value="YgfB uncharacterised protein family UPF0149, PF03695"/>
    <property type="match status" value="1"/>
</dbReference>
<dbReference type="InterPro" id="IPR036255">
    <property type="entry name" value="YgfB-like_sf"/>
</dbReference>
<protein>
    <recommendedName>
        <fullName evidence="4">YecA family protein</fullName>
    </recommendedName>
</protein>
<dbReference type="NCBIfam" id="TIGR02292">
    <property type="entry name" value="ygfB_yecA"/>
    <property type="match status" value="1"/>
</dbReference>
<evidence type="ECO:0000313" key="2">
    <source>
        <dbReference type="EMBL" id="ALP51968.1"/>
    </source>
</evidence>